<dbReference type="Gene3D" id="2.60.120.200">
    <property type="match status" value="1"/>
</dbReference>
<dbReference type="Pfam" id="PF17851">
    <property type="entry name" value="GH43_C2"/>
    <property type="match status" value="1"/>
</dbReference>
<reference evidence="8 9" key="1">
    <citation type="submission" date="2016-10" db="EMBL/GenBank/DDBJ databases">
        <authorList>
            <person name="de Groot N.N."/>
        </authorList>
    </citation>
    <scope>NUCLEOTIDE SEQUENCE [LARGE SCALE GENOMIC DNA]</scope>
    <source>
        <strain evidence="8 9">CGMCC 1.10434</strain>
    </source>
</reference>
<gene>
    <name evidence="8" type="ORF">SAMN04488134_108137</name>
</gene>
<keyword evidence="2 6" id="KW-0378">Hydrolase</keyword>
<evidence type="ECO:0000256" key="1">
    <source>
        <dbReference type="ARBA" id="ARBA00009865"/>
    </source>
</evidence>
<evidence type="ECO:0000256" key="4">
    <source>
        <dbReference type="PIRSR" id="PIRSR606710-1"/>
    </source>
</evidence>
<dbReference type="InterPro" id="IPR051795">
    <property type="entry name" value="Glycosyl_Hydrlase_43"/>
</dbReference>
<dbReference type="Gene3D" id="2.115.10.20">
    <property type="entry name" value="Glycosyl hydrolase domain, family 43"/>
    <property type="match status" value="1"/>
</dbReference>
<evidence type="ECO:0000259" key="7">
    <source>
        <dbReference type="Pfam" id="PF17851"/>
    </source>
</evidence>
<feature type="domain" description="Beta-xylosidase C-terminal Concanavalin A-like" evidence="7">
    <location>
        <begin position="313"/>
        <end position="509"/>
    </location>
</feature>
<dbReference type="PANTHER" id="PTHR42812">
    <property type="entry name" value="BETA-XYLOSIDASE"/>
    <property type="match status" value="1"/>
</dbReference>
<dbReference type="SUPFAM" id="SSF75005">
    <property type="entry name" value="Arabinanase/levansucrase/invertase"/>
    <property type="match status" value="1"/>
</dbReference>
<evidence type="ECO:0000313" key="9">
    <source>
        <dbReference type="Proteomes" id="UP000199300"/>
    </source>
</evidence>
<dbReference type="AlphaFoldDB" id="A0A1H8QFC5"/>
<evidence type="ECO:0000256" key="3">
    <source>
        <dbReference type="ARBA" id="ARBA00023295"/>
    </source>
</evidence>
<dbReference type="OrthoDB" id="9801455at2"/>
<dbReference type="SUPFAM" id="SSF49899">
    <property type="entry name" value="Concanavalin A-like lectins/glucanases"/>
    <property type="match status" value="1"/>
</dbReference>
<evidence type="ECO:0000313" key="8">
    <source>
        <dbReference type="EMBL" id="SEO52483.1"/>
    </source>
</evidence>
<proteinExistence type="inferred from homology"/>
<evidence type="ECO:0000256" key="6">
    <source>
        <dbReference type="RuleBase" id="RU361187"/>
    </source>
</evidence>
<feature type="site" description="Important for catalytic activity, responsible for pKa modulation of the active site Glu and correct orientation of both the proton donor and substrate" evidence="5">
    <location>
        <position position="121"/>
    </location>
</feature>
<dbReference type="GO" id="GO:0004553">
    <property type="term" value="F:hydrolase activity, hydrolyzing O-glycosyl compounds"/>
    <property type="evidence" value="ECO:0007669"/>
    <property type="project" value="InterPro"/>
</dbReference>
<evidence type="ECO:0000256" key="5">
    <source>
        <dbReference type="PIRSR" id="PIRSR606710-2"/>
    </source>
</evidence>
<dbReference type="Pfam" id="PF04616">
    <property type="entry name" value="Glyco_hydro_43"/>
    <property type="match status" value="1"/>
</dbReference>
<feature type="active site" description="Proton acceptor" evidence="4">
    <location>
        <position position="14"/>
    </location>
</feature>
<evidence type="ECO:0000256" key="2">
    <source>
        <dbReference type="ARBA" id="ARBA00022801"/>
    </source>
</evidence>
<dbReference type="InterPro" id="IPR023296">
    <property type="entry name" value="Glyco_hydro_beta-prop_sf"/>
</dbReference>
<dbReference type="Proteomes" id="UP000199300">
    <property type="component" value="Unassembled WGS sequence"/>
</dbReference>
<keyword evidence="3 6" id="KW-0326">Glycosidase</keyword>
<dbReference type="GO" id="GO:0005975">
    <property type="term" value="P:carbohydrate metabolic process"/>
    <property type="evidence" value="ECO:0007669"/>
    <property type="project" value="InterPro"/>
</dbReference>
<protein>
    <submittedName>
        <fullName evidence="8">Alpha-N-arabinofuranosidase</fullName>
    </submittedName>
</protein>
<organism evidence="8 9">
    <name type="scientific">Amphibacillus marinus</name>
    <dbReference type="NCBI Taxonomy" id="872970"/>
    <lineage>
        <taxon>Bacteria</taxon>
        <taxon>Bacillati</taxon>
        <taxon>Bacillota</taxon>
        <taxon>Bacilli</taxon>
        <taxon>Bacillales</taxon>
        <taxon>Bacillaceae</taxon>
        <taxon>Amphibacillus</taxon>
    </lineage>
</organism>
<dbReference type="InterPro" id="IPR006710">
    <property type="entry name" value="Glyco_hydro_43"/>
</dbReference>
<dbReference type="CDD" id="cd18617">
    <property type="entry name" value="GH43_XynB-like"/>
    <property type="match status" value="1"/>
</dbReference>
<dbReference type="PANTHER" id="PTHR42812:SF12">
    <property type="entry name" value="BETA-XYLOSIDASE-RELATED"/>
    <property type="match status" value="1"/>
</dbReference>
<accession>A0A1H8QFC5</accession>
<feature type="active site" description="Proton donor" evidence="4">
    <location>
        <position position="177"/>
    </location>
</feature>
<dbReference type="EMBL" id="FODJ01000008">
    <property type="protein sequence ID" value="SEO52483.1"/>
    <property type="molecule type" value="Genomic_DNA"/>
</dbReference>
<dbReference type="RefSeq" id="WP_091498510.1">
    <property type="nucleotide sequence ID" value="NZ_FODJ01000008.1"/>
</dbReference>
<keyword evidence="9" id="KW-1185">Reference proteome</keyword>
<name>A0A1H8QFC5_9BACI</name>
<dbReference type="InterPro" id="IPR013320">
    <property type="entry name" value="ConA-like_dom_sf"/>
</dbReference>
<comment type="similarity">
    <text evidence="1 6">Belongs to the glycosyl hydrolase 43 family.</text>
</comment>
<dbReference type="STRING" id="872970.SAMN04488134_108137"/>
<sequence>MKFKNPVLSGFYPDPSICRVDDDFYLVTSTFNYFPGMPIFHSRDLVNWDQIGHCLTTEEQLPLERAGNAAGIYAPTIRYYDGTFYVVTTNVSGKQNFIVTATDPKGPWSNPIWLTEWQGIDPSLFFDHQGDAYITGTRSYAANEPVGIYQAKIDVKTGKLLSGRQRIWESTGGSDPEAPHLYYINSKYYLMIAEGGTEYGHMETIARSDHPFGPFEACPHNPILTHRSLNHTIHATGHADLVQLQDGSWWGVCLGIRPIGYPRKHHLGRETFLAPVSWVDGWPVFGEKGRIEEEMEGPALFSGYKSKPSKHYTFNGTKLDLDFNFLRNPDETTWSLNDQEDSLTLFGAATTLNEHDSPAFIARRQAHHTCTIETLLDFTATTNNEEAGLAIYMNNKFHYELVKTNDNGSPVIALRKSIADVSVIAQTKTINSDQVILGVKADPYQYTLYAKEIDSKGTIVDEFELGTAECGMLSTEVAGGFTGVYIGMYASGNGKASTVPAQFKWLDYKV</sequence>
<dbReference type="InterPro" id="IPR041542">
    <property type="entry name" value="GH43_C2"/>
</dbReference>